<keyword evidence="4 5" id="KW-0560">Oxidoreductase</keyword>
<dbReference type="PANTHER" id="PTHR45846">
    <property type="entry name" value="TRNA-DIHYDROURIDINE(47) SYNTHASE [NAD(P)(+)]-LIKE"/>
    <property type="match status" value="1"/>
</dbReference>
<keyword evidence="7" id="KW-0547">Nucleotide-binding</keyword>
<evidence type="ECO:0000256" key="4">
    <source>
        <dbReference type="ARBA" id="ARBA00023002"/>
    </source>
</evidence>
<keyword evidence="2 5" id="KW-0288">FMN</keyword>
<evidence type="ECO:0000256" key="3">
    <source>
        <dbReference type="ARBA" id="ARBA00022694"/>
    </source>
</evidence>
<feature type="active site" description="Proton donor" evidence="6">
    <location>
        <position position="98"/>
    </location>
</feature>
<evidence type="ECO:0000313" key="10">
    <source>
        <dbReference type="Proteomes" id="UP000016496"/>
    </source>
</evidence>
<comment type="caution">
    <text evidence="9">The sequence shown here is derived from an EMBL/GenBank/DDBJ whole genome shotgun (WGS) entry which is preliminary data.</text>
</comment>
<dbReference type="InterPro" id="IPR035587">
    <property type="entry name" value="DUS-like_FMN-bd"/>
</dbReference>
<evidence type="ECO:0000259" key="8">
    <source>
        <dbReference type="Pfam" id="PF01207"/>
    </source>
</evidence>
<comment type="function">
    <text evidence="5">Catalyzes the synthesis of 5,6-dihydrouridine (D), a modified base found in the D-loop of most tRNAs, via the reduction of the C5-C6 double bond in target uridines.</text>
</comment>
<feature type="binding site" evidence="7">
    <location>
        <position position="137"/>
    </location>
    <ligand>
        <name>FMN</name>
        <dbReference type="ChEBI" id="CHEBI:58210"/>
    </ligand>
</feature>
<dbReference type="HOGENOM" id="CLU_013299_6_0_10"/>
<evidence type="ECO:0000256" key="5">
    <source>
        <dbReference type="PIRNR" id="PIRNR006621"/>
    </source>
</evidence>
<dbReference type="GO" id="GO:0050660">
    <property type="term" value="F:flavin adenine dinucleotide binding"/>
    <property type="evidence" value="ECO:0007669"/>
    <property type="project" value="InterPro"/>
</dbReference>
<proteinExistence type="inferred from homology"/>
<organism evidence="9 10">
    <name type="scientific">Bacteroides pyogenes F0041</name>
    <dbReference type="NCBI Taxonomy" id="1321819"/>
    <lineage>
        <taxon>Bacteria</taxon>
        <taxon>Pseudomonadati</taxon>
        <taxon>Bacteroidota</taxon>
        <taxon>Bacteroidia</taxon>
        <taxon>Bacteroidales</taxon>
        <taxon>Bacteroidaceae</taxon>
        <taxon>Bacteroides</taxon>
    </lineage>
</organism>
<evidence type="ECO:0000256" key="1">
    <source>
        <dbReference type="ARBA" id="ARBA00022630"/>
    </source>
</evidence>
<gene>
    <name evidence="9" type="ORF">HMPREF1981_02962</name>
</gene>
<keyword evidence="1 5" id="KW-0285">Flavoprotein</keyword>
<dbReference type="InterPro" id="IPR013785">
    <property type="entry name" value="Aldolase_TIM"/>
</dbReference>
<dbReference type="PANTHER" id="PTHR45846:SF1">
    <property type="entry name" value="TRNA-DIHYDROURIDINE(47) SYNTHASE [NAD(P)(+)]-LIKE"/>
    <property type="match status" value="1"/>
</dbReference>
<dbReference type="PATRIC" id="fig|1321819.3.peg.2737"/>
<feature type="binding site" evidence="7">
    <location>
        <position position="166"/>
    </location>
    <ligand>
        <name>FMN</name>
        <dbReference type="ChEBI" id="CHEBI:58210"/>
    </ligand>
</feature>
<feature type="binding site" evidence="7">
    <location>
        <position position="68"/>
    </location>
    <ligand>
        <name>FMN</name>
        <dbReference type="ChEBI" id="CHEBI:58210"/>
    </ligand>
</feature>
<dbReference type="InterPro" id="IPR001269">
    <property type="entry name" value="DUS_fam"/>
</dbReference>
<dbReference type="GO" id="GO:0003723">
    <property type="term" value="F:RNA binding"/>
    <property type="evidence" value="ECO:0007669"/>
    <property type="project" value="TreeGrafter"/>
</dbReference>
<dbReference type="EC" id="1.3.1.-" evidence="5"/>
<comment type="similarity">
    <text evidence="5">Belongs to the dus family.</text>
</comment>
<evidence type="ECO:0000313" key="9">
    <source>
        <dbReference type="EMBL" id="ERI81776.1"/>
    </source>
</evidence>
<evidence type="ECO:0000256" key="6">
    <source>
        <dbReference type="PIRSR" id="PIRSR006621-1"/>
    </source>
</evidence>
<name>U2DQ05_9BACE</name>
<dbReference type="PIRSF" id="PIRSF006621">
    <property type="entry name" value="Dus"/>
    <property type="match status" value="1"/>
</dbReference>
<feature type="domain" description="DUS-like FMN-binding" evidence="8">
    <location>
        <begin position="10"/>
        <end position="251"/>
    </location>
</feature>
<feature type="binding site" evidence="7">
    <location>
        <begin position="222"/>
        <end position="223"/>
    </location>
    <ligand>
        <name>FMN</name>
        <dbReference type="ChEBI" id="CHEBI:58210"/>
    </ligand>
</feature>
<dbReference type="EMBL" id="AWSV01000154">
    <property type="protein sequence ID" value="ERI81776.1"/>
    <property type="molecule type" value="Genomic_DNA"/>
</dbReference>
<protein>
    <recommendedName>
        <fullName evidence="5">tRNA-dihydrouridine synthase</fullName>
        <ecNumber evidence="5">1.3.1.-</ecNumber>
    </recommendedName>
</protein>
<accession>U2DQ05</accession>
<comment type="cofactor">
    <cofactor evidence="5 7">
        <name>FMN</name>
        <dbReference type="ChEBI" id="CHEBI:58210"/>
    </cofactor>
</comment>
<dbReference type="Proteomes" id="UP000016496">
    <property type="component" value="Unassembled WGS sequence"/>
</dbReference>
<dbReference type="CDD" id="cd02801">
    <property type="entry name" value="DUS_like_FMN"/>
    <property type="match status" value="1"/>
</dbReference>
<dbReference type="Gene3D" id="3.20.20.70">
    <property type="entry name" value="Aldolase class I"/>
    <property type="match status" value="1"/>
</dbReference>
<dbReference type="Pfam" id="PF01207">
    <property type="entry name" value="Dus"/>
    <property type="match status" value="1"/>
</dbReference>
<reference evidence="9 10" key="1">
    <citation type="submission" date="2013-08" db="EMBL/GenBank/DDBJ databases">
        <authorList>
            <person name="Weinstock G."/>
            <person name="Sodergren E."/>
            <person name="Wylie T."/>
            <person name="Fulton L."/>
            <person name="Fulton R."/>
            <person name="Fronick C."/>
            <person name="O'Laughlin M."/>
            <person name="Godfrey J."/>
            <person name="Miner T."/>
            <person name="Herter B."/>
            <person name="Appelbaum E."/>
            <person name="Cordes M."/>
            <person name="Lek S."/>
            <person name="Wollam A."/>
            <person name="Pepin K.H."/>
            <person name="Palsikar V.B."/>
            <person name="Mitreva M."/>
            <person name="Wilson R.K."/>
        </authorList>
    </citation>
    <scope>NUCLEOTIDE SEQUENCE [LARGE SCALE GENOMIC DNA]</scope>
    <source>
        <strain evidence="9 10">F0041</strain>
    </source>
</reference>
<keyword evidence="3 5" id="KW-0819">tRNA processing</keyword>
<dbReference type="SUPFAM" id="SSF51395">
    <property type="entry name" value="FMN-linked oxidoreductases"/>
    <property type="match status" value="1"/>
</dbReference>
<dbReference type="GO" id="GO:0017150">
    <property type="term" value="F:tRNA dihydrouridine synthase activity"/>
    <property type="evidence" value="ECO:0007669"/>
    <property type="project" value="InterPro"/>
</dbReference>
<sequence length="322" mass="36859">MMQQTLSIQFAPLQGYTETVYRNAHEAVFGGADIYYTPFVRVEKGTFRSKDVRDISPEKNRVYRLIPQLIAPTPEKAEAVLGLFIEKGYREADLNLGCPFPLLAKRHNGSGILPYPDEVRELLRIIRRHPEINFSVKMRLGWEDPKECLALADLLNEIPLRQVTMHARIGMQQYKGKPDMEGFRTFYEVCRHPLVYNGDITGTADIRYLSTLFPHLTGVMIGRGLLARPALALEYKENRTLGEDEYWERMKALHTAVFEGYASQLEGGDAQLLNKMKTFWEYPSAGIDRKAAKSIRKSTSLSKYEQAVSAFFNQPRCTDKRN</sequence>
<evidence type="ECO:0000256" key="7">
    <source>
        <dbReference type="PIRSR" id="PIRSR006621-2"/>
    </source>
</evidence>
<evidence type="ECO:0000256" key="2">
    <source>
        <dbReference type="ARBA" id="ARBA00022643"/>
    </source>
</evidence>
<dbReference type="AlphaFoldDB" id="U2DQ05"/>